<keyword evidence="14" id="KW-0131">Cell cycle</keyword>
<dbReference type="GO" id="GO:0005874">
    <property type="term" value="C:microtubule"/>
    <property type="evidence" value="ECO:0007669"/>
    <property type="project" value="UniProtKB-KW"/>
</dbReference>
<keyword evidence="12" id="KW-0206">Cytoskeleton</keyword>
<dbReference type="GO" id="GO:0042729">
    <property type="term" value="C:DASH complex"/>
    <property type="evidence" value="ECO:0007669"/>
    <property type="project" value="EnsemblFungi"/>
</dbReference>
<dbReference type="InterPro" id="IPR013959">
    <property type="entry name" value="DASH_Dad4"/>
</dbReference>
<dbReference type="EMBL" id="LXTC01000006">
    <property type="protein sequence ID" value="OBA19521.1"/>
    <property type="molecule type" value="Genomic_DNA"/>
</dbReference>
<protein>
    <recommendedName>
        <fullName evidence="5">DASH complex subunit DAD4</fullName>
    </recommendedName>
    <alternativeName>
        <fullName evidence="16">Outer kinetochore protein DAD4</fullName>
    </alternativeName>
</protein>
<keyword evidence="15" id="KW-0137">Centromere</keyword>
<evidence type="ECO:0000256" key="7">
    <source>
        <dbReference type="ARBA" id="ARBA00022490"/>
    </source>
</evidence>
<keyword evidence="8" id="KW-0132">Cell division</keyword>
<dbReference type="GO" id="GO:0072686">
    <property type="term" value="C:mitotic spindle"/>
    <property type="evidence" value="ECO:0007669"/>
    <property type="project" value="InterPro"/>
</dbReference>
<keyword evidence="13" id="KW-0539">Nucleus</keyword>
<keyword evidence="9" id="KW-0493">Microtubule</keyword>
<evidence type="ECO:0000256" key="13">
    <source>
        <dbReference type="ARBA" id="ARBA00023242"/>
    </source>
</evidence>
<dbReference type="GO" id="GO:0008608">
    <property type="term" value="P:attachment of spindle microtubules to kinetochore"/>
    <property type="evidence" value="ECO:0007669"/>
    <property type="project" value="InterPro"/>
</dbReference>
<evidence type="ECO:0000313" key="18">
    <source>
        <dbReference type="EMBL" id="OBA19521.1"/>
    </source>
</evidence>
<evidence type="ECO:0000256" key="14">
    <source>
        <dbReference type="ARBA" id="ARBA00023306"/>
    </source>
</evidence>
<reference evidence="18 19" key="1">
    <citation type="submission" date="2016-05" db="EMBL/GenBank/DDBJ databases">
        <title>Comparative genomics of biotechnologically important yeasts.</title>
        <authorList>
            <consortium name="DOE Joint Genome Institute"/>
            <person name="Riley R."/>
            <person name="Haridas S."/>
            <person name="Wolfe K.H."/>
            <person name="Lopes M.R."/>
            <person name="Hittinger C.T."/>
            <person name="Goker M."/>
            <person name="Salamov A."/>
            <person name="Wisecaver J."/>
            <person name="Long T.M."/>
            <person name="Aerts A.L."/>
            <person name="Barry K."/>
            <person name="Choi C."/>
            <person name="Clum A."/>
            <person name="Coughlan A.Y."/>
            <person name="Deshpande S."/>
            <person name="Douglass A.P."/>
            <person name="Hanson S.J."/>
            <person name="Klenk H.-P."/>
            <person name="LaButti K."/>
            <person name="Lapidus A."/>
            <person name="Lindquist E."/>
            <person name="Lipzen A."/>
            <person name="Meier-kolthoff J.P."/>
            <person name="Ohm R.A."/>
            <person name="Otillar R.P."/>
            <person name="Pangilinan J."/>
            <person name="Peng Y."/>
            <person name="Rokas A."/>
            <person name="Rosa C.A."/>
            <person name="Scheuner C."/>
            <person name="Sibirny A.A."/>
            <person name="Slot J.C."/>
            <person name="Stielow J.B."/>
            <person name="Sun H."/>
            <person name="Kurtzman C.P."/>
            <person name="Blackwell M."/>
            <person name="Grigoriev I.V."/>
            <person name="Jeffries T.W."/>
        </authorList>
    </citation>
    <scope>NUCLEOTIDE SEQUENCE [LARGE SCALE GENOMIC DNA]</scope>
    <source>
        <strain evidence="18 19">NRRL YB-4993</strain>
    </source>
</reference>
<keyword evidence="11" id="KW-0995">Kinetochore</keyword>
<comment type="subcellular location">
    <subcellularLocation>
        <location evidence="3">Chromosome</location>
        <location evidence="3">Centromere</location>
        <location evidence="3">Kinetochore</location>
    </subcellularLocation>
    <subcellularLocation>
        <location evidence="2">Cytoplasm</location>
        <location evidence="2">Cytoskeleton</location>
        <location evidence="2">Spindle</location>
    </subcellularLocation>
    <subcellularLocation>
        <location evidence="1">Nucleus</location>
    </subcellularLocation>
</comment>
<name>A0A1A0H667_9ASCO</name>
<evidence type="ECO:0000256" key="5">
    <source>
        <dbReference type="ARBA" id="ARBA00020259"/>
    </source>
</evidence>
<dbReference type="AlphaFoldDB" id="A0A1A0H667"/>
<evidence type="ECO:0000256" key="11">
    <source>
        <dbReference type="ARBA" id="ARBA00022838"/>
    </source>
</evidence>
<evidence type="ECO:0000313" key="19">
    <source>
        <dbReference type="Proteomes" id="UP000092555"/>
    </source>
</evidence>
<dbReference type="PANTHER" id="PTHR28222">
    <property type="entry name" value="DASH COMPLEX SUBUNIT DAD4"/>
    <property type="match status" value="1"/>
</dbReference>
<evidence type="ECO:0000256" key="17">
    <source>
        <dbReference type="SAM" id="Coils"/>
    </source>
</evidence>
<dbReference type="Pfam" id="PF08650">
    <property type="entry name" value="DASH_Dad4"/>
    <property type="match status" value="1"/>
</dbReference>
<evidence type="ECO:0000256" key="10">
    <source>
        <dbReference type="ARBA" id="ARBA00022776"/>
    </source>
</evidence>
<comment type="caution">
    <text evidence="18">The sequence shown here is derived from an EMBL/GenBank/DDBJ whole genome shotgun (WGS) entry which is preliminary data.</text>
</comment>
<evidence type="ECO:0000256" key="15">
    <source>
        <dbReference type="ARBA" id="ARBA00023328"/>
    </source>
</evidence>
<evidence type="ECO:0000256" key="12">
    <source>
        <dbReference type="ARBA" id="ARBA00023212"/>
    </source>
</evidence>
<dbReference type="RefSeq" id="XP_018710049.1">
    <property type="nucleotide sequence ID" value="XM_018857974.1"/>
</dbReference>
<comment type="similarity">
    <text evidence="4">Belongs to the DASH complex DAD4 family.</text>
</comment>
<dbReference type="GO" id="GO:0051301">
    <property type="term" value="P:cell division"/>
    <property type="evidence" value="ECO:0007669"/>
    <property type="project" value="UniProtKB-KW"/>
</dbReference>
<dbReference type="PANTHER" id="PTHR28222:SF1">
    <property type="entry name" value="DASH COMPLEX SUBUNIT DAD4"/>
    <property type="match status" value="1"/>
</dbReference>
<dbReference type="STRING" id="869754.A0A1A0H667"/>
<accession>A0A1A0H667</accession>
<keyword evidence="19" id="KW-1185">Reference proteome</keyword>
<feature type="coiled-coil region" evidence="17">
    <location>
        <begin position="20"/>
        <end position="47"/>
    </location>
</feature>
<evidence type="ECO:0000256" key="2">
    <source>
        <dbReference type="ARBA" id="ARBA00004186"/>
    </source>
</evidence>
<evidence type="ECO:0000256" key="8">
    <source>
        <dbReference type="ARBA" id="ARBA00022618"/>
    </source>
</evidence>
<organism evidence="18 19">
    <name type="scientific">Metschnikowia bicuspidata var. bicuspidata NRRL YB-4993</name>
    <dbReference type="NCBI Taxonomy" id="869754"/>
    <lineage>
        <taxon>Eukaryota</taxon>
        <taxon>Fungi</taxon>
        <taxon>Dikarya</taxon>
        <taxon>Ascomycota</taxon>
        <taxon>Saccharomycotina</taxon>
        <taxon>Pichiomycetes</taxon>
        <taxon>Metschnikowiaceae</taxon>
        <taxon>Metschnikowia</taxon>
    </lineage>
</organism>
<keyword evidence="10" id="KW-0498">Mitosis</keyword>
<dbReference type="GeneID" id="30030950"/>
<keyword evidence="17" id="KW-0175">Coiled coil</keyword>
<evidence type="ECO:0000256" key="6">
    <source>
        <dbReference type="ARBA" id="ARBA00022454"/>
    </source>
</evidence>
<evidence type="ECO:0000256" key="9">
    <source>
        <dbReference type="ARBA" id="ARBA00022701"/>
    </source>
</evidence>
<gene>
    <name evidence="18" type="ORF">METBIDRAFT_45952</name>
</gene>
<proteinExistence type="inferred from homology"/>
<keyword evidence="7" id="KW-0963">Cytoplasm</keyword>
<sequence>MNNPHEEVQLALITRIVNNMKSLNESVSDMNLTLNEINNKNKDVEALTRMWHNYAKSTEYHLETTGQTRDPL</sequence>
<evidence type="ECO:0000256" key="1">
    <source>
        <dbReference type="ARBA" id="ARBA00004123"/>
    </source>
</evidence>
<dbReference type="OrthoDB" id="5516652at2759"/>
<evidence type="ECO:0000256" key="4">
    <source>
        <dbReference type="ARBA" id="ARBA00009754"/>
    </source>
</evidence>
<keyword evidence="6" id="KW-0158">Chromosome</keyword>
<evidence type="ECO:0000256" key="16">
    <source>
        <dbReference type="ARBA" id="ARBA00030569"/>
    </source>
</evidence>
<evidence type="ECO:0000256" key="3">
    <source>
        <dbReference type="ARBA" id="ARBA00004629"/>
    </source>
</evidence>
<dbReference type="Proteomes" id="UP000092555">
    <property type="component" value="Unassembled WGS sequence"/>
</dbReference>